<evidence type="ECO:0000313" key="2">
    <source>
        <dbReference type="Proteomes" id="UP000807342"/>
    </source>
</evidence>
<protein>
    <submittedName>
        <fullName evidence="1">Uncharacterized protein</fullName>
    </submittedName>
</protein>
<sequence length="250" mass="28118">MLMATSNASDTTYMLVIEALKEFFPHHTLLSHYQVKNCLHDLTGVTKILHNMCPETWIAFTGPMKDHDICSTCDLMKGKKVPACTFTTIPIGPVLQALYAGPQTAEALYYHKWKTQDMLHSLVPGSTLPPTYDDFFCGTDYLLLHSEGNIQQDNICLMLSLDSAQLYEHWASDCWMHVWVIMDIAPDQQYKKCYIIPGGFIPGPNKPGNIESFLFPGLHHISALQQEGSQHFGDIFQQAMSGPPIIQLRS</sequence>
<comment type="caution">
    <text evidence="1">The sequence shown here is derived from an EMBL/GenBank/DDBJ whole genome shotgun (WGS) entry which is preliminary data.</text>
</comment>
<name>A0A9P5WXX5_9AGAR</name>
<proteinExistence type="predicted"/>
<reference evidence="1" key="1">
    <citation type="submission" date="2020-11" db="EMBL/GenBank/DDBJ databases">
        <authorList>
            <consortium name="DOE Joint Genome Institute"/>
            <person name="Ahrendt S."/>
            <person name="Riley R."/>
            <person name="Andreopoulos W."/>
            <person name="Labutti K."/>
            <person name="Pangilinan J."/>
            <person name="Ruiz-Duenas F.J."/>
            <person name="Barrasa J.M."/>
            <person name="Sanchez-Garcia M."/>
            <person name="Camarero S."/>
            <person name="Miyauchi S."/>
            <person name="Serrano A."/>
            <person name="Linde D."/>
            <person name="Babiker R."/>
            <person name="Drula E."/>
            <person name="Ayuso-Fernandez I."/>
            <person name="Pacheco R."/>
            <person name="Padilla G."/>
            <person name="Ferreira P."/>
            <person name="Barriuso J."/>
            <person name="Kellner H."/>
            <person name="Castanera R."/>
            <person name="Alfaro M."/>
            <person name="Ramirez L."/>
            <person name="Pisabarro A.G."/>
            <person name="Kuo A."/>
            <person name="Tritt A."/>
            <person name="Lipzen A."/>
            <person name="He G."/>
            <person name="Yan M."/>
            <person name="Ng V."/>
            <person name="Cullen D."/>
            <person name="Martin F."/>
            <person name="Rosso M.-N."/>
            <person name="Henrissat B."/>
            <person name="Hibbett D."/>
            <person name="Martinez A.T."/>
            <person name="Grigoriev I.V."/>
        </authorList>
    </citation>
    <scope>NUCLEOTIDE SEQUENCE</scope>
    <source>
        <strain evidence="1">MF-IS2</strain>
    </source>
</reference>
<dbReference type="EMBL" id="MU152184">
    <property type="protein sequence ID" value="KAF9440908.1"/>
    <property type="molecule type" value="Genomic_DNA"/>
</dbReference>
<accession>A0A9P5WXX5</accession>
<gene>
    <name evidence="1" type="ORF">P691DRAFT_792642</name>
</gene>
<evidence type="ECO:0000313" key="1">
    <source>
        <dbReference type="EMBL" id="KAF9440908.1"/>
    </source>
</evidence>
<dbReference type="Proteomes" id="UP000807342">
    <property type="component" value="Unassembled WGS sequence"/>
</dbReference>
<dbReference type="AlphaFoldDB" id="A0A9P5WXX5"/>
<dbReference type="OrthoDB" id="3261594at2759"/>
<organism evidence="1 2">
    <name type="scientific">Macrolepiota fuliginosa MF-IS2</name>
    <dbReference type="NCBI Taxonomy" id="1400762"/>
    <lineage>
        <taxon>Eukaryota</taxon>
        <taxon>Fungi</taxon>
        <taxon>Dikarya</taxon>
        <taxon>Basidiomycota</taxon>
        <taxon>Agaricomycotina</taxon>
        <taxon>Agaricomycetes</taxon>
        <taxon>Agaricomycetidae</taxon>
        <taxon>Agaricales</taxon>
        <taxon>Agaricineae</taxon>
        <taxon>Agaricaceae</taxon>
        <taxon>Macrolepiota</taxon>
    </lineage>
</organism>
<keyword evidence="2" id="KW-1185">Reference proteome</keyword>